<evidence type="ECO:0000313" key="3">
    <source>
        <dbReference type="Proteomes" id="UP000053477"/>
    </source>
</evidence>
<dbReference type="OrthoDB" id="191601at2759"/>
<evidence type="ECO:0000256" key="1">
    <source>
        <dbReference type="SAM" id="MobiDB-lite"/>
    </source>
</evidence>
<feature type="compositionally biased region" description="Basic and acidic residues" evidence="1">
    <location>
        <begin position="411"/>
        <end position="421"/>
    </location>
</feature>
<gene>
    <name evidence="2" type="ORF">SCHPADRAFT_910444</name>
</gene>
<feature type="compositionally biased region" description="Acidic residues" evidence="1">
    <location>
        <begin position="398"/>
        <end position="410"/>
    </location>
</feature>
<keyword evidence="3" id="KW-1185">Reference proteome</keyword>
<dbReference type="PANTHER" id="PTHR17985:SF8">
    <property type="entry name" value="TRANSPORT AND GOLGI ORGANIZATION PROTEIN 2 HOMOLOG"/>
    <property type="match status" value="1"/>
</dbReference>
<accession>A0A0H2R3A8</accession>
<feature type="compositionally biased region" description="Low complexity" evidence="1">
    <location>
        <begin position="426"/>
        <end position="440"/>
    </location>
</feature>
<dbReference type="GO" id="GO:0009306">
    <property type="term" value="P:protein secretion"/>
    <property type="evidence" value="ECO:0007669"/>
    <property type="project" value="TreeGrafter"/>
</dbReference>
<dbReference type="InterPro" id="IPR008551">
    <property type="entry name" value="TANGO2"/>
</dbReference>
<dbReference type="InParanoid" id="A0A0H2R3A8"/>
<feature type="compositionally biased region" description="Low complexity" evidence="1">
    <location>
        <begin position="158"/>
        <end position="170"/>
    </location>
</feature>
<feature type="region of interest" description="Disordered" evidence="1">
    <location>
        <begin position="156"/>
        <end position="181"/>
    </location>
</feature>
<feature type="region of interest" description="Disordered" evidence="1">
    <location>
        <begin position="347"/>
        <end position="472"/>
    </location>
</feature>
<dbReference type="PANTHER" id="PTHR17985">
    <property type="entry name" value="SER/THR-RICH PROTEIN T10 IN DGCR REGION"/>
    <property type="match status" value="1"/>
</dbReference>
<dbReference type="AlphaFoldDB" id="A0A0H2R3A8"/>
<feature type="compositionally biased region" description="Basic and acidic residues" evidence="1">
    <location>
        <begin position="356"/>
        <end position="365"/>
    </location>
</feature>
<organism evidence="2 3">
    <name type="scientific">Schizopora paradoxa</name>
    <dbReference type="NCBI Taxonomy" id="27342"/>
    <lineage>
        <taxon>Eukaryota</taxon>
        <taxon>Fungi</taxon>
        <taxon>Dikarya</taxon>
        <taxon>Basidiomycota</taxon>
        <taxon>Agaricomycotina</taxon>
        <taxon>Agaricomycetes</taxon>
        <taxon>Hymenochaetales</taxon>
        <taxon>Schizoporaceae</taxon>
        <taxon>Schizopora</taxon>
    </lineage>
</organism>
<evidence type="ECO:0008006" key="4">
    <source>
        <dbReference type="Google" id="ProtNLM"/>
    </source>
</evidence>
<evidence type="ECO:0000313" key="2">
    <source>
        <dbReference type="EMBL" id="KLO06270.1"/>
    </source>
</evidence>
<dbReference type="Pfam" id="PF05742">
    <property type="entry name" value="TANGO2"/>
    <property type="match status" value="2"/>
</dbReference>
<dbReference type="Proteomes" id="UP000053477">
    <property type="component" value="Unassembled WGS sequence"/>
</dbReference>
<proteinExistence type="predicted"/>
<dbReference type="GO" id="GO:0007030">
    <property type="term" value="P:Golgi organization"/>
    <property type="evidence" value="ECO:0007669"/>
    <property type="project" value="TreeGrafter"/>
</dbReference>
<name>A0A0H2R3A8_9AGAM</name>
<dbReference type="GO" id="GO:0005794">
    <property type="term" value="C:Golgi apparatus"/>
    <property type="evidence" value="ECO:0007669"/>
    <property type="project" value="TreeGrafter"/>
</dbReference>
<protein>
    <recommendedName>
        <fullName evidence="4">DUF833-domain-containing protein</fullName>
    </recommendedName>
</protein>
<sequence>MCVGFWSLEHPKYALIICTNRDEYLSRPTSHAHFHSFGELPEKKLEKNVNNSGGADDDEDSFVLSGRDLQAGGTWFGINRAGRVALLTNIAEETTRSYTSSRGELVSSFLLPEAHRLAHADSTGEEAVNEYVRALTQHEPPADYAGFNLVLFSPSPAPTSEPSAPVSSSSAPPPGRSSPAQAINLSYTASMVTNSGGGGVISARPLLGAERCVGGMSNGIDAHEGARWPKVVKGVDVMKETLFTNNTSNTTTSSEENFSEDELIESLFSLLAWQPPTRPSNRLQLRTSIQIAPLAMTASLHPDATPHPHPAPHHVYYGTRLSTVLLVGRDGRVRFVERDVWVLNHRHSKHSGRHHKEGDSDKGDSSENENEEKDLPESRTKSTNANENKEEANIQAEAGEDLENEDEDEEIVTHGDPRAQRDFSFTIAASNTTSASTSQAPIQGAGKSSVAFDRASEAGEAKGSAATCMHTA</sequence>
<dbReference type="EMBL" id="KQ086221">
    <property type="protein sequence ID" value="KLO06270.1"/>
    <property type="molecule type" value="Genomic_DNA"/>
</dbReference>
<reference evidence="2 3" key="1">
    <citation type="submission" date="2015-04" db="EMBL/GenBank/DDBJ databases">
        <title>Complete genome sequence of Schizopora paradoxa KUC8140, a cosmopolitan wood degrader in East Asia.</title>
        <authorList>
            <consortium name="DOE Joint Genome Institute"/>
            <person name="Min B."/>
            <person name="Park H."/>
            <person name="Jang Y."/>
            <person name="Kim J.-J."/>
            <person name="Kim K.H."/>
            <person name="Pangilinan J."/>
            <person name="Lipzen A."/>
            <person name="Riley R."/>
            <person name="Grigoriev I.V."/>
            <person name="Spatafora J.W."/>
            <person name="Choi I.-G."/>
        </authorList>
    </citation>
    <scope>NUCLEOTIDE SEQUENCE [LARGE SCALE GENOMIC DNA]</scope>
    <source>
        <strain evidence="2 3">KUC8140</strain>
    </source>
</reference>